<dbReference type="InterPro" id="IPR023378">
    <property type="entry name" value="YheA/YmcA-like_dom_sf"/>
</dbReference>
<dbReference type="Gene3D" id="1.20.1500.10">
    <property type="entry name" value="YheA/YmcA-like"/>
    <property type="match status" value="1"/>
</dbReference>
<evidence type="ECO:0000313" key="1">
    <source>
        <dbReference type="EMBL" id="MBA8776600.1"/>
    </source>
</evidence>
<accession>A0A9X0P9M3</accession>
<dbReference type="EMBL" id="JABTCN010000016">
    <property type="protein sequence ID" value="MBA8776600.1"/>
    <property type="molecule type" value="Genomic_DNA"/>
</dbReference>
<dbReference type="AlphaFoldDB" id="A0A9X0P9M3"/>
<protein>
    <submittedName>
        <fullName evidence="1">YlbF family regulator</fullName>
    </submittedName>
</protein>
<dbReference type="PIRSF" id="PIRSF021287">
    <property type="entry name" value="Biofilm_formation_YmcA"/>
    <property type="match status" value="1"/>
</dbReference>
<reference evidence="1 2" key="1">
    <citation type="journal article" date="2020" name="Access Microbiol">
        <title>Isolation and genome sequencing of Staphylococcus schleiferi subspecies coagulans from Antarctic seals.</title>
        <authorList>
            <person name="Foster G."/>
            <person name="Robb A."/>
            <person name="Paterson G.K."/>
        </authorList>
    </citation>
    <scope>NUCLEOTIDE SEQUENCE [LARGE SCALE GENOMIC DNA]</scope>
    <source>
        <strain evidence="1 2">M615/02/4</strain>
    </source>
</reference>
<dbReference type="InterPro" id="IPR010368">
    <property type="entry name" value="Com_YlbF"/>
</dbReference>
<dbReference type="InterPro" id="IPR016783">
    <property type="entry name" value="Biofilm_formation_YmcA"/>
</dbReference>
<dbReference type="RefSeq" id="WP_037559109.1">
    <property type="nucleotide sequence ID" value="NZ_CP092965.1"/>
</dbReference>
<evidence type="ECO:0000313" key="2">
    <source>
        <dbReference type="Proteomes" id="UP000524893"/>
    </source>
</evidence>
<sequence length="117" mass="13478">MYSKESILEAAKALGQAFQSLDTIQDYRRIETQIHQNEQIAQHMSELKQNQKQSVNLQNYNKPNAYARSEAKIDQIRTTIDDIPIVNEFRTAQQEANELLHLVVDTISTRIESSTDD</sequence>
<dbReference type="GeneID" id="72414605"/>
<dbReference type="PANTHER" id="PTHR38448">
    <property type="entry name" value="REGULATORY PROTEIN YLBF-RELATED"/>
    <property type="match status" value="1"/>
</dbReference>
<name>A0A9X0P9M3_9STAP</name>
<dbReference type="PANTHER" id="PTHR38448:SF1">
    <property type="entry name" value="YLBF FAMILY REGULATOR"/>
    <property type="match status" value="1"/>
</dbReference>
<dbReference type="Pfam" id="PF06133">
    <property type="entry name" value="Com_YlbF"/>
    <property type="match status" value="1"/>
</dbReference>
<dbReference type="InterPro" id="IPR052767">
    <property type="entry name" value="Bact_com_dev_regulator"/>
</dbReference>
<dbReference type="Proteomes" id="UP000524893">
    <property type="component" value="Unassembled WGS sequence"/>
</dbReference>
<comment type="caution">
    <text evidence="1">The sequence shown here is derived from an EMBL/GenBank/DDBJ whole genome shotgun (WGS) entry which is preliminary data.</text>
</comment>
<organism evidence="1 2">
    <name type="scientific">Staphylococcus coagulans</name>
    <dbReference type="NCBI Taxonomy" id="74706"/>
    <lineage>
        <taxon>Bacteria</taxon>
        <taxon>Bacillati</taxon>
        <taxon>Bacillota</taxon>
        <taxon>Bacilli</taxon>
        <taxon>Bacillales</taxon>
        <taxon>Staphylococcaceae</taxon>
        <taxon>Staphylococcus</taxon>
    </lineage>
</organism>
<gene>
    <name evidence="1" type="ORF">HR081_06655</name>
</gene>
<proteinExistence type="predicted"/>
<dbReference type="SUPFAM" id="SSF158622">
    <property type="entry name" value="YheA/YmcA-like"/>
    <property type="match status" value="1"/>
</dbReference>